<evidence type="ECO:0000259" key="10">
    <source>
        <dbReference type="PROSITE" id="PS50011"/>
    </source>
</evidence>
<feature type="domain" description="Protein kinase" evidence="10">
    <location>
        <begin position="1"/>
        <end position="150"/>
    </location>
</feature>
<dbReference type="GO" id="GO:0005524">
    <property type="term" value="F:ATP binding"/>
    <property type="evidence" value="ECO:0007669"/>
    <property type="project" value="UniProtKB-KW"/>
</dbReference>
<evidence type="ECO:0000256" key="5">
    <source>
        <dbReference type="ARBA" id="ARBA00022777"/>
    </source>
</evidence>
<protein>
    <recommendedName>
        <fullName evidence="2">receptor protein-tyrosine kinase</fullName>
        <ecNumber evidence="2">2.7.10.1</ecNumber>
    </recommendedName>
</protein>
<dbReference type="InterPro" id="IPR001245">
    <property type="entry name" value="Ser-Thr/Tyr_kinase_cat_dom"/>
</dbReference>
<dbReference type="SMART" id="SM00219">
    <property type="entry name" value="TyrKc"/>
    <property type="match status" value="1"/>
</dbReference>
<sequence>MEYLVSKRLVHRDLAARNILLIENRTAKISDFGLCCTCDDATLSYQASLQKKLPMRWLSIEALLHRTFSENSDVWAFGILMHEVFSGGKVPYTTMEADDILEFLKCGKRLGCPENAPDEVYEIMVSCWEENIESRINFSELSTKLRSILLNETQDYGYICGQDSNDSLV</sequence>
<dbReference type="PANTHER" id="PTHR24416:SF600">
    <property type="entry name" value="PDGF- AND VEGF-RECEPTOR RELATED, ISOFORM J"/>
    <property type="match status" value="1"/>
</dbReference>
<keyword evidence="4" id="KW-0547">Nucleotide-binding</keyword>
<dbReference type="Pfam" id="PF07714">
    <property type="entry name" value="PK_Tyr_Ser-Thr"/>
    <property type="match status" value="1"/>
</dbReference>
<evidence type="ECO:0000313" key="12">
    <source>
        <dbReference type="WBParaSite" id="ACRNAN_scaffold8075.g22885.t1"/>
    </source>
</evidence>
<reference evidence="12" key="1">
    <citation type="submission" date="2022-11" db="UniProtKB">
        <authorList>
            <consortium name="WormBaseParasite"/>
        </authorList>
    </citation>
    <scope>IDENTIFICATION</scope>
</reference>
<keyword evidence="11" id="KW-1185">Reference proteome</keyword>
<accession>A0A914EGE0</accession>
<dbReference type="PANTHER" id="PTHR24416">
    <property type="entry name" value="TYROSINE-PROTEIN KINASE RECEPTOR"/>
    <property type="match status" value="1"/>
</dbReference>
<dbReference type="PRINTS" id="PR00109">
    <property type="entry name" value="TYRKINASE"/>
</dbReference>
<dbReference type="EC" id="2.7.10.1" evidence="2"/>
<dbReference type="SUPFAM" id="SSF56112">
    <property type="entry name" value="Protein kinase-like (PK-like)"/>
    <property type="match status" value="1"/>
</dbReference>
<dbReference type="InterPro" id="IPR020635">
    <property type="entry name" value="Tyr_kinase_cat_dom"/>
</dbReference>
<dbReference type="Gene3D" id="1.10.510.10">
    <property type="entry name" value="Transferase(Phosphotransferase) domain 1"/>
    <property type="match status" value="1"/>
</dbReference>
<organism evidence="11 12">
    <name type="scientific">Acrobeloides nanus</name>
    <dbReference type="NCBI Taxonomy" id="290746"/>
    <lineage>
        <taxon>Eukaryota</taxon>
        <taxon>Metazoa</taxon>
        <taxon>Ecdysozoa</taxon>
        <taxon>Nematoda</taxon>
        <taxon>Chromadorea</taxon>
        <taxon>Rhabditida</taxon>
        <taxon>Tylenchina</taxon>
        <taxon>Cephalobomorpha</taxon>
        <taxon>Cephaloboidea</taxon>
        <taxon>Cephalobidae</taxon>
        <taxon>Acrobeloides</taxon>
    </lineage>
</organism>
<dbReference type="Proteomes" id="UP000887540">
    <property type="component" value="Unplaced"/>
</dbReference>
<evidence type="ECO:0000256" key="3">
    <source>
        <dbReference type="ARBA" id="ARBA00022679"/>
    </source>
</evidence>
<keyword evidence="8" id="KW-0829">Tyrosine-protein kinase</keyword>
<evidence type="ECO:0000256" key="4">
    <source>
        <dbReference type="ARBA" id="ARBA00022741"/>
    </source>
</evidence>
<dbReference type="InterPro" id="IPR011009">
    <property type="entry name" value="Kinase-like_dom_sf"/>
</dbReference>
<dbReference type="GO" id="GO:0012505">
    <property type="term" value="C:endomembrane system"/>
    <property type="evidence" value="ECO:0007669"/>
    <property type="project" value="UniProtKB-SubCell"/>
</dbReference>
<dbReference type="GO" id="GO:0007169">
    <property type="term" value="P:cell surface receptor protein tyrosine kinase signaling pathway"/>
    <property type="evidence" value="ECO:0007669"/>
    <property type="project" value="TreeGrafter"/>
</dbReference>
<evidence type="ECO:0000256" key="6">
    <source>
        <dbReference type="ARBA" id="ARBA00022840"/>
    </source>
</evidence>
<comment type="catalytic activity">
    <reaction evidence="9">
        <text>L-tyrosyl-[protein] + ATP = O-phospho-L-tyrosyl-[protein] + ADP + H(+)</text>
        <dbReference type="Rhea" id="RHEA:10596"/>
        <dbReference type="Rhea" id="RHEA-COMP:10136"/>
        <dbReference type="Rhea" id="RHEA-COMP:20101"/>
        <dbReference type="ChEBI" id="CHEBI:15378"/>
        <dbReference type="ChEBI" id="CHEBI:30616"/>
        <dbReference type="ChEBI" id="CHEBI:46858"/>
        <dbReference type="ChEBI" id="CHEBI:61978"/>
        <dbReference type="ChEBI" id="CHEBI:456216"/>
        <dbReference type="EC" id="2.7.10.1"/>
    </reaction>
</comment>
<dbReference type="GO" id="GO:0004714">
    <property type="term" value="F:transmembrane receptor protein tyrosine kinase activity"/>
    <property type="evidence" value="ECO:0007669"/>
    <property type="project" value="UniProtKB-EC"/>
</dbReference>
<dbReference type="GO" id="GO:0061564">
    <property type="term" value="P:axon development"/>
    <property type="evidence" value="ECO:0007669"/>
    <property type="project" value="UniProtKB-ARBA"/>
</dbReference>
<dbReference type="GO" id="GO:0043235">
    <property type="term" value="C:receptor complex"/>
    <property type="evidence" value="ECO:0007669"/>
    <property type="project" value="TreeGrafter"/>
</dbReference>
<dbReference type="InterPro" id="IPR000719">
    <property type="entry name" value="Prot_kinase_dom"/>
</dbReference>
<dbReference type="FunFam" id="1.10.510.10:FF:001512">
    <property type="entry name" value="Receptor tyrosine-protein kinase erbB-2"/>
    <property type="match status" value="1"/>
</dbReference>
<dbReference type="PROSITE" id="PS50011">
    <property type="entry name" value="PROTEIN_KINASE_DOM"/>
    <property type="match status" value="1"/>
</dbReference>
<evidence type="ECO:0000256" key="8">
    <source>
        <dbReference type="ARBA" id="ARBA00023137"/>
    </source>
</evidence>
<dbReference type="AlphaFoldDB" id="A0A914EGE0"/>
<evidence type="ECO:0000313" key="11">
    <source>
        <dbReference type="Proteomes" id="UP000887540"/>
    </source>
</evidence>
<dbReference type="InterPro" id="IPR008266">
    <property type="entry name" value="Tyr_kinase_AS"/>
</dbReference>
<keyword evidence="7" id="KW-0472">Membrane</keyword>
<evidence type="ECO:0000256" key="2">
    <source>
        <dbReference type="ARBA" id="ARBA00011902"/>
    </source>
</evidence>
<keyword evidence="3" id="KW-0808">Transferase</keyword>
<keyword evidence="5" id="KW-0418">Kinase</keyword>
<keyword evidence="6" id="KW-0067">ATP-binding</keyword>
<evidence type="ECO:0000256" key="1">
    <source>
        <dbReference type="ARBA" id="ARBA00004308"/>
    </source>
</evidence>
<proteinExistence type="predicted"/>
<comment type="subcellular location">
    <subcellularLocation>
        <location evidence="1">Endomembrane system</location>
    </subcellularLocation>
</comment>
<dbReference type="GO" id="GO:0005886">
    <property type="term" value="C:plasma membrane"/>
    <property type="evidence" value="ECO:0007669"/>
    <property type="project" value="TreeGrafter"/>
</dbReference>
<evidence type="ECO:0000256" key="9">
    <source>
        <dbReference type="ARBA" id="ARBA00051243"/>
    </source>
</evidence>
<dbReference type="GO" id="GO:0048680">
    <property type="term" value="P:positive regulation of axon regeneration"/>
    <property type="evidence" value="ECO:0007669"/>
    <property type="project" value="UniProtKB-ARBA"/>
</dbReference>
<dbReference type="WBParaSite" id="ACRNAN_scaffold8075.g22885.t1">
    <property type="protein sequence ID" value="ACRNAN_scaffold8075.g22885.t1"/>
    <property type="gene ID" value="ACRNAN_scaffold8075.g22885"/>
</dbReference>
<dbReference type="PROSITE" id="PS00109">
    <property type="entry name" value="PROTEIN_KINASE_TYR"/>
    <property type="match status" value="1"/>
</dbReference>
<name>A0A914EGE0_9BILA</name>
<evidence type="ECO:0000256" key="7">
    <source>
        <dbReference type="ARBA" id="ARBA00023136"/>
    </source>
</evidence>
<dbReference type="InterPro" id="IPR050122">
    <property type="entry name" value="RTK"/>
</dbReference>